<organism evidence="6 7">
    <name type="scientific">Bradyrhizobium ivorense</name>
    <dbReference type="NCBI Taxonomy" id="2511166"/>
    <lineage>
        <taxon>Bacteria</taxon>
        <taxon>Pseudomonadati</taxon>
        <taxon>Pseudomonadota</taxon>
        <taxon>Alphaproteobacteria</taxon>
        <taxon>Hyphomicrobiales</taxon>
        <taxon>Nitrobacteraceae</taxon>
        <taxon>Bradyrhizobium</taxon>
    </lineage>
</organism>
<dbReference type="Pfam" id="PF04828">
    <property type="entry name" value="GFA"/>
    <property type="match status" value="1"/>
</dbReference>
<dbReference type="EMBL" id="CAADFC020000004">
    <property type="protein sequence ID" value="VIO65704.1"/>
    <property type="molecule type" value="Genomic_DNA"/>
</dbReference>
<keyword evidence="4" id="KW-0456">Lyase</keyword>
<name>A0A508SVZ6_9BRAD</name>
<gene>
    <name evidence="6" type="ORF">CI1B_08110</name>
</gene>
<dbReference type="Proteomes" id="UP000328092">
    <property type="component" value="Unassembled WGS sequence"/>
</dbReference>
<evidence type="ECO:0000259" key="5">
    <source>
        <dbReference type="PROSITE" id="PS51891"/>
    </source>
</evidence>
<dbReference type="RefSeq" id="WP_244626396.1">
    <property type="nucleotide sequence ID" value="NZ_CAADFC020000004.1"/>
</dbReference>
<dbReference type="PANTHER" id="PTHR33337">
    <property type="entry name" value="GFA DOMAIN-CONTAINING PROTEIN"/>
    <property type="match status" value="1"/>
</dbReference>
<accession>A0A508SVZ6</accession>
<keyword evidence="7" id="KW-1185">Reference proteome</keyword>
<sequence length="115" mass="12590">MLMLNCHCRACQRAGGGAYAPIVAVPKDGFRLYGELRFHRRIGDSGKAVDRGFCPNCGSQIVLKLERMPDLICLQAGSLADPSRFAPAMDVFTESAQPWDQMNPDVKKFTQGLAS</sequence>
<keyword evidence="2" id="KW-0479">Metal-binding</keyword>
<dbReference type="AlphaFoldDB" id="A0A508SVZ6"/>
<evidence type="ECO:0000256" key="2">
    <source>
        <dbReference type="ARBA" id="ARBA00022723"/>
    </source>
</evidence>
<reference evidence="6" key="1">
    <citation type="submission" date="2019-02" db="EMBL/GenBank/DDBJ databases">
        <authorList>
            <person name="Pothier F.J."/>
        </authorList>
    </citation>
    <scope>NUCLEOTIDE SEQUENCE</scope>
    <source>
        <strain evidence="6">CI-1B</strain>
    </source>
</reference>
<evidence type="ECO:0000256" key="3">
    <source>
        <dbReference type="ARBA" id="ARBA00022833"/>
    </source>
</evidence>
<evidence type="ECO:0000256" key="1">
    <source>
        <dbReference type="ARBA" id="ARBA00005495"/>
    </source>
</evidence>
<dbReference type="GO" id="GO:0046872">
    <property type="term" value="F:metal ion binding"/>
    <property type="evidence" value="ECO:0007669"/>
    <property type="project" value="UniProtKB-KW"/>
</dbReference>
<comment type="caution">
    <text evidence="6">The sequence shown here is derived from an EMBL/GenBank/DDBJ whole genome shotgun (WGS) entry which is preliminary data.</text>
</comment>
<evidence type="ECO:0000256" key="4">
    <source>
        <dbReference type="ARBA" id="ARBA00023239"/>
    </source>
</evidence>
<evidence type="ECO:0000313" key="6">
    <source>
        <dbReference type="EMBL" id="VIO65704.1"/>
    </source>
</evidence>
<dbReference type="SUPFAM" id="SSF51316">
    <property type="entry name" value="Mss4-like"/>
    <property type="match status" value="1"/>
</dbReference>
<protein>
    <recommendedName>
        <fullName evidence="5">CENP-V/GFA domain-containing protein</fullName>
    </recommendedName>
</protein>
<proteinExistence type="inferred from homology"/>
<dbReference type="InterPro" id="IPR006913">
    <property type="entry name" value="CENP-V/GFA"/>
</dbReference>
<dbReference type="Gene3D" id="3.90.1590.10">
    <property type="entry name" value="glutathione-dependent formaldehyde- activating enzyme (gfa)"/>
    <property type="match status" value="1"/>
</dbReference>
<dbReference type="GO" id="GO:0016846">
    <property type="term" value="F:carbon-sulfur lyase activity"/>
    <property type="evidence" value="ECO:0007669"/>
    <property type="project" value="InterPro"/>
</dbReference>
<comment type="similarity">
    <text evidence="1">Belongs to the Gfa family.</text>
</comment>
<evidence type="ECO:0000313" key="7">
    <source>
        <dbReference type="Proteomes" id="UP000328092"/>
    </source>
</evidence>
<dbReference type="PANTHER" id="PTHR33337:SF40">
    <property type="entry name" value="CENP-V_GFA DOMAIN-CONTAINING PROTEIN-RELATED"/>
    <property type="match status" value="1"/>
</dbReference>
<dbReference type="InterPro" id="IPR011057">
    <property type="entry name" value="Mss4-like_sf"/>
</dbReference>
<keyword evidence="3" id="KW-0862">Zinc</keyword>
<dbReference type="PROSITE" id="PS51891">
    <property type="entry name" value="CENP_V_GFA"/>
    <property type="match status" value="1"/>
</dbReference>
<feature type="domain" description="CENP-V/GFA" evidence="5">
    <location>
        <begin position="1"/>
        <end position="100"/>
    </location>
</feature>